<dbReference type="Pfam" id="PF01636">
    <property type="entry name" value="APH"/>
    <property type="match status" value="1"/>
</dbReference>
<evidence type="ECO:0000259" key="1">
    <source>
        <dbReference type="Pfam" id="PF01636"/>
    </source>
</evidence>
<reference evidence="3" key="1">
    <citation type="journal article" date="2019" name="Int. J. Syst. Evol. Microbiol.">
        <title>The Global Catalogue of Microorganisms (GCM) 10K type strain sequencing project: providing services to taxonomists for standard genome sequencing and annotation.</title>
        <authorList>
            <consortium name="The Broad Institute Genomics Platform"/>
            <consortium name="The Broad Institute Genome Sequencing Center for Infectious Disease"/>
            <person name="Wu L."/>
            <person name="Ma J."/>
        </authorList>
    </citation>
    <scope>NUCLEOTIDE SEQUENCE [LARGE SCALE GENOMIC DNA]</scope>
    <source>
        <strain evidence="3">CCUG 56029</strain>
    </source>
</reference>
<dbReference type="RefSeq" id="WP_380037728.1">
    <property type="nucleotide sequence ID" value="NZ_JBHSEH010000005.1"/>
</dbReference>
<gene>
    <name evidence="2" type="ORF">ACFOZ9_06685</name>
</gene>
<dbReference type="InterPro" id="IPR011009">
    <property type="entry name" value="Kinase-like_dom_sf"/>
</dbReference>
<dbReference type="Gene3D" id="3.90.1200.10">
    <property type="match status" value="1"/>
</dbReference>
<evidence type="ECO:0000313" key="2">
    <source>
        <dbReference type="EMBL" id="MFC4425895.1"/>
    </source>
</evidence>
<protein>
    <submittedName>
        <fullName evidence="2">Phosphotransferase family protein</fullName>
    </submittedName>
</protein>
<sequence>MTAAQVTARLRDLGRAWGPGPAGQARIWPEPLRTRFPGKRRLLEAWTGEGAAFARYATAHGPLFLKYLPAGWRDSRAYRRLAREGTFLRDLAPGMPVAHAPLLALALDRTHTRAHLLTRDLTDETTGWGALGSDRDREAALMDIVRLLARFHAYWAGPGQSALTGRWAWTPGEVLSQAQEIVGKAGGGAPFSPALQSAAQALPALLRPAPLVTLVHGDIHSGQVLWRSDGEAVLIDYGQVHPSVPGEDLAHLLAVRLHPTERVRLGPALRDTYREALAHAGVRLSPAELLAQERAGTALNLLSTARQAGNSSGAGIQEALEFVVQAWSALQ</sequence>
<dbReference type="EMBL" id="JBHSEH010000005">
    <property type="protein sequence ID" value="MFC4425895.1"/>
    <property type="molecule type" value="Genomic_DNA"/>
</dbReference>
<dbReference type="SUPFAM" id="SSF56112">
    <property type="entry name" value="Protein kinase-like (PK-like)"/>
    <property type="match status" value="1"/>
</dbReference>
<accession>A0ABV8XNW5</accession>
<organism evidence="2 3">
    <name type="scientific">Deinococcus navajonensis</name>
    <dbReference type="NCBI Taxonomy" id="309884"/>
    <lineage>
        <taxon>Bacteria</taxon>
        <taxon>Thermotogati</taxon>
        <taxon>Deinococcota</taxon>
        <taxon>Deinococci</taxon>
        <taxon>Deinococcales</taxon>
        <taxon>Deinococcaceae</taxon>
        <taxon>Deinococcus</taxon>
    </lineage>
</organism>
<proteinExistence type="predicted"/>
<feature type="domain" description="Aminoglycoside phosphotransferase" evidence="1">
    <location>
        <begin position="55"/>
        <end position="274"/>
    </location>
</feature>
<keyword evidence="3" id="KW-1185">Reference proteome</keyword>
<evidence type="ECO:0000313" key="3">
    <source>
        <dbReference type="Proteomes" id="UP001595998"/>
    </source>
</evidence>
<dbReference type="Proteomes" id="UP001595998">
    <property type="component" value="Unassembled WGS sequence"/>
</dbReference>
<comment type="caution">
    <text evidence="2">The sequence shown here is derived from an EMBL/GenBank/DDBJ whole genome shotgun (WGS) entry which is preliminary data.</text>
</comment>
<dbReference type="InterPro" id="IPR002575">
    <property type="entry name" value="Aminoglycoside_PTrfase"/>
</dbReference>
<name>A0ABV8XNW5_9DEIO</name>